<dbReference type="Gene3D" id="1.25.10.10">
    <property type="entry name" value="Leucine-rich Repeat Variant"/>
    <property type="match status" value="1"/>
</dbReference>
<dbReference type="Pfam" id="PF25571">
    <property type="entry name" value="TPR_CCP1_N"/>
    <property type="match status" value="2"/>
</dbReference>
<gene>
    <name evidence="2" type="ORF">WMSIL1_LOCUS4536</name>
</gene>
<protein>
    <submittedName>
        <fullName evidence="2">Uncharacterized protein</fullName>
    </submittedName>
</protein>
<dbReference type="Proteomes" id="UP000321570">
    <property type="component" value="Unassembled WGS sequence"/>
</dbReference>
<reference evidence="2 3" key="1">
    <citation type="submission" date="2019-07" db="EMBL/GenBank/DDBJ databases">
        <authorList>
            <person name="Jastrzebski P J."/>
            <person name="Paukszto L."/>
            <person name="Jastrzebski P J."/>
        </authorList>
    </citation>
    <scope>NUCLEOTIDE SEQUENCE [LARGE SCALE GENOMIC DNA]</scope>
    <source>
        <strain evidence="2 3">WMS-il1</strain>
    </source>
</reference>
<keyword evidence="3" id="KW-1185">Reference proteome</keyword>
<feature type="compositionally biased region" description="Low complexity" evidence="1">
    <location>
        <begin position="394"/>
        <end position="408"/>
    </location>
</feature>
<evidence type="ECO:0000313" key="3">
    <source>
        <dbReference type="Proteomes" id="UP000321570"/>
    </source>
</evidence>
<dbReference type="InterPro" id="IPR011989">
    <property type="entry name" value="ARM-like"/>
</dbReference>
<sequence length="469" mass="51613">ASFRDFIYEDDKHIENILFILQVYVSQNIRLQSISLLVKLSAGRAENKILNAIVNAGGTRIILQSLCVEFAETDSNEELMIVIHKLLYKLAPYDPRFTLRVKLSQCIPITVSLLRIQMANIHSFMSQSSHSSISIPKIPYSTPNFCIHQPTSNRSDNRRSSFNVPRLPTSLTNKISILLKTILCYCLRGGRSNAATLGRLGAINLLFKALATVSGLSINYSGVSSASDETMNRMAVVEKCTRNGLKMIANFSTVQKVLVTMTAIIKWRHNVTRAVNAGGVSLLLDLLLVLHRCDNERLVNLQLITITALQTITELRAGRCALVAAGGLFSLSTLCASKISAVKQSSSYPASIVSDHFIHQTTCTTINNPPVKQSTSPEATESLDRQWKFSATLSGNSSVSSGNFSGESTPQVHTMSSTSNDSRLKRQRLAKNMESVMNGVCDLLRRCCPYIPLPVIHPEPILKVLFNEG</sequence>
<dbReference type="AlphaFoldDB" id="A0A564YCM9"/>
<evidence type="ECO:0000313" key="2">
    <source>
        <dbReference type="EMBL" id="VUZ44488.1"/>
    </source>
</evidence>
<feature type="non-terminal residue" evidence="2">
    <location>
        <position position="1"/>
    </location>
</feature>
<evidence type="ECO:0000256" key="1">
    <source>
        <dbReference type="SAM" id="MobiDB-lite"/>
    </source>
</evidence>
<organism evidence="2 3">
    <name type="scientific">Hymenolepis diminuta</name>
    <name type="common">Rat tapeworm</name>
    <dbReference type="NCBI Taxonomy" id="6216"/>
    <lineage>
        <taxon>Eukaryota</taxon>
        <taxon>Metazoa</taxon>
        <taxon>Spiralia</taxon>
        <taxon>Lophotrochozoa</taxon>
        <taxon>Platyhelminthes</taxon>
        <taxon>Cestoda</taxon>
        <taxon>Eucestoda</taxon>
        <taxon>Cyclophyllidea</taxon>
        <taxon>Hymenolepididae</taxon>
        <taxon>Hymenolepis</taxon>
    </lineage>
</organism>
<dbReference type="InterPro" id="IPR016024">
    <property type="entry name" value="ARM-type_fold"/>
</dbReference>
<name>A0A564YCM9_HYMDI</name>
<feature type="region of interest" description="Disordered" evidence="1">
    <location>
        <begin position="394"/>
        <end position="423"/>
    </location>
</feature>
<dbReference type="EMBL" id="CABIJS010000123">
    <property type="protein sequence ID" value="VUZ44488.1"/>
    <property type="molecule type" value="Genomic_DNA"/>
</dbReference>
<dbReference type="SUPFAM" id="SSF48371">
    <property type="entry name" value="ARM repeat"/>
    <property type="match status" value="1"/>
</dbReference>
<accession>A0A564YCM9</accession>
<feature type="compositionally biased region" description="Polar residues" evidence="1">
    <location>
        <begin position="409"/>
        <end position="421"/>
    </location>
</feature>
<feature type="non-terminal residue" evidence="2">
    <location>
        <position position="469"/>
    </location>
</feature>
<proteinExistence type="predicted"/>